<dbReference type="Pfam" id="PF21104">
    <property type="entry name" value="Glyco_hydro_78_N"/>
    <property type="match status" value="1"/>
</dbReference>
<reference evidence="3" key="1">
    <citation type="submission" date="2019-06" db="EMBL/GenBank/DDBJ databases">
        <authorList>
            <person name="Gan P."/>
            <person name="Shirasu K."/>
        </authorList>
    </citation>
    <scope>NUCLEOTIDE SEQUENCE [LARGE SCALE GENOMIC DNA]</scope>
    <source>
        <strain evidence="3">CAD2</strain>
    </source>
</reference>
<evidence type="ECO:0000313" key="3">
    <source>
        <dbReference type="EMBL" id="KAF4848098.1"/>
    </source>
</evidence>
<dbReference type="EMBL" id="QPMT01000056">
    <property type="protein sequence ID" value="KAF4848098.1"/>
    <property type="molecule type" value="Genomic_DNA"/>
</dbReference>
<organism evidence="3 4">
    <name type="scientific">Colletotrichum siamense</name>
    <name type="common">Anthracnose fungus</name>
    <dbReference type="NCBI Taxonomy" id="690259"/>
    <lineage>
        <taxon>Eukaryota</taxon>
        <taxon>Fungi</taxon>
        <taxon>Dikarya</taxon>
        <taxon>Ascomycota</taxon>
        <taxon>Pezizomycotina</taxon>
        <taxon>Sordariomycetes</taxon>
        <taxon>Hypocreomycetidae</taxon>
        <taxon>Glomerellales</taxon>
        <taxon>Glomerellaceae</taxon>
        <taxon>Colletotrichum</taxon>
        <taxon>Colletotrichum gloeosporioides species complex</taxon>
    </lineage>
</organism>
<dbReference type="GO" id="GO:0005975">
    <property type="term" value="P:carbohydrate metabolic process"/>
    <property type="evidence" value="ECO:0007669"/>
    <property type="project" value="InterPro"/>
</dbReference>
<dbReference type="AlphaFoldDB" id="A0A9P5BPV8"/>
<evidence type="ECO:0008006" key="5">
    <source>
        <dbReference type="Google" id="ProtNLM"/>
    </source>
</evidence>
<dbReference type="InterPro" id="IPR035396">
    <property type="entry name" value="Bac_rhamnosid6H"/>
</dbReference>
<dbReference type="OrthoDB" id="10036721at2759"/>
<feature type="domain" description="Alpha-L-rhamnosidase six-hairpin glycosidase" evidence="1">
    <location>
        <begin position="198"/>
        <end position="520"/>
    </location>
</feature>
<protein>
    <recommendedName>
        <fullName evidence="5">Alpha-L-rhamnosidase</fullName>
    </recommendedName>
</protein>
<dbReference type="PANTHER" id="PTHR34987:SF4">
    <property type="entry name" value="ALPHA-L-RHAMNOSIDASE C-TERMINAL DOMAIN-CONTAINING PROTEIN"/>
    <property type="match status" value="1"/>
</dbReference>
<sequence>MSDAPEDMVESVLPTRWNRDFEKVANDLCPKLHRWARTPQRVIKFDKDDGQYFGVRAAPAGCTIDQLPSKGWGKGDDFILDFGVHMVGYVSFRLESRGSHMDAPCRLRLTFGESPLDVTLGMDNVKTWISTSWLPDEIINIDMCPELVTLRRRYSFRFLRVEVVDTSPKFKVVFSDIKCECVSAISQAHPLEALEFGDELLWKIDHVSISTLRDCMQTVFEDGPRRDRRLWSGDLRLQALANYSTFKDFNLVKRCIFQFAAVVREDDSVPACIFEQPQLTPSSDYIVDYDALFAAIVNDYVVASGDTAAGHDLWPTVLGCVKRAISHLDPDTHAFDETKGEGWKFLDWQPGLEHSAGEHGVLLYCLKAANALAKVLGKEAPFVDLVVQMTEAAKAFLSSENVFVSGPKGQVSYASASWLVLAEAFPKDVAQTALLSTLSHSEALKPLTPYLWHHVCDALATVGCYDKCIEIMTDYWGGMVKAGADTFWECYNPADPKASPYGDVRNNSFCHAWSCTPTYLLRGKLKEFVGVKGTKTVTMGGLDDSWIQSQVS</sequence>
<dbReference type="SUPFAM" id="SSF48208">
    <property type="entry name" value="Six-hairpin glycosidases"/>
    <property type="match status" value="1"/>
</dbReference>
<feature type="domain" description="Glycosyl hydrolase family 78 alpha-rhamnosidase N-terminal" evidence="2">
    <location>
        <begin position="39"/>
        <end position="181"/>
    </location>
</feature>
<dbReference type="GO" id="GO:0003824">
    <property type="term" value="F:catalytic activity"/>
    <property type="evidence" value="ECO:0007669"/>
    <property type="project" value="UniProtKB-ARBA"/>
</dbReference>
<dbReference type="Proteomes" id="UP000711996">
    <property type="component" value="Unassembled WGS sequence"/>
</dbReference>
<name>A0A9P5BPV8_COLSI</name>
<dbReference type="InterPro" id="IPR049164">
    <property type="entry name" value="Glyco_hydro_78_N"/>
</dbReference>
<gene>
    <name evidence="3" type="ORF">CGCSCA2_v012543</name>
</gene>
<accession>A0A9P5BPV8</accession>
<keyword evidence="4" id="KW-1185">Reference proteome</keyword>
<dbReference type="Gene3D" id="1.50.10.10">
    <property type="match status" value="1"/>
</dbReference>
<dbReference type="InterPro" id="IPR008928">
    <property type="entry name" value="6-hairpin_glycosidase_sf"/>
</dbReference>
<evidence type="ECO:0000259" key="1">
    <source>
        <dbReference type="Pfam" id="PF17389"/>
    </source>
</evidence>
<dbReference type="PANTHER" id="PTHR34987">
    <property type="entry name" value="C, PUTATIVE (AFU_ORTHOLOGUE AFUA_3G02880)-RELATED"/>
    <property type="match status" value="1"/>
</dbReference>
<evidence type="ECO:0000313" key="4">
    <source>
        <dbReference type="Proteomes" id="UP000711996"/>
    </source>
</evidence>
<dbReference type="InterPro" id="IPR012341">
    <property type="entry name" value="6hp_glycosidase-like_sf"/>
</dbReference>
<evidence type="ECO:0000259" key="2">
    <source>
        <dbReference type="Pfam" id="PF21104"/>
    </source>
</evidence>
<proteinExistence type="predicted"/>
<dbReference type="Pfam" id="PF17389">
    <property type="entry name" value="Bac_rhamnosid6H"/>
    <property type="match status" value="1"/>
</dbReference>
<comment type="caution">
    <text evidence="3">The sequence shown here is derived from an EMBL/GenBank/DDBJ whole genome shotgun (WGS) entry which is preliminary data.</text>
</comment>